<comment type="caution">
    <text evidence="1">The sequence shown here is derived from an EMBL/GenBank/DDBJ whole genome shotgun (WGS) entry which is preliminary data.</text>
</comment>
<dbReference type="EMBL" id="CM042023">
    <property type="protein sequence ID" value="KAI3812549.1"/>
    <property type="molecule type" value="Genomic_DNA"/>
</dbReference>
<protein>
    <submittedName>
        <fullName evidence="1">Uncharacterized protein</fullName>
    </submittedName>
</protein>
<keyword evidence="2" id="KW-1185">Reference proteome</keyword>
<organism evidence="1 2">
    <name type="scientific">Smallanthus sonchifolius</name>
    <dbReference type="NCBI Taxonomy" id="185202"/>
    <lineage>
        <taxon>Eukaryota</taxon>
        <taxon>Viridiplantae</taxon>
        <taxon>Streptophyta</taxon>
        <taxon>Embryophyta</taxon>
        <taxon>Tracheophyta</taxon>
        <taxon>Spermatophyta</taxon>
        <taxon>Magnoliopsida</taxon>
        <taxon>eudicotyledons</taxon>
        <taxon>Gunneridae</taxon>
        <taxon>Pentapetalae</taxon>
        <taxon>asterids</taxon>
        <taxon>campanulids</taxon>
        <taxon>Asterales</taxon>
        <taxon>Asteraceae</taxon>
        <taxon>Asteroideae</taxon>
        <taxon>Heliantheae alliance</taxon>
        <taxon>Millerieae</taxon>
        <taxon>Smallanthus</taxon>
    </lineage>
</organism>
<accession>A0ACB9IX00</accession>
<reference evidence="1 2" key="2">
    <citation type="journal article" date="2022" name="Mol. Ecol. Resour.">
        <title>The genomes of chicory, endive, great burdock and yacon provide insights into Asteraceae paleo-polyploidization history and plant inulin production.</title>
        <authorList>
            <person name="Fan W."/>
            <person name="Wang S."/>
            <person name="Wang H."/>
            <person name="Wang A."/>
            <person name="Jiang F."/>
            <person name="Liu H."/>
            <person name="Zhao H."/>
            <person name="Xu D."/>
            <person name="Zhang Y."/>
        </authorList>
    </citation>
    <scope>NUCLEOTIDE SEQUENCE [LARGE SCALE GENOMIC DNA]</scope>
    <source>
        <strain evidence="2">cv. Yunnan</strain>
        <tissue evidence="1">Leaves</tissue>
    </source>
</reference>
<name>A0ACB9IX00_9ASTR</name>
<gene>
    <name evidence="1" type="ORF">L1987_17260</name>
</gene>
<evidence type="ECO:0000313" key="1">
    <source>
        <dbReference type="EMBL" id="KAI3812549.1"/>
    </source>
</evidence>
<proteinExistence type="predicted"/>
<evidence type="ECO:0000313" key="2">
    <source>
        <dbReference type="Proteomes" id="UP001056120"/>
    </source>
</evidence>
<dbReference type="Proteomes" id="UP001056120">
    <property type="component" value="Linkage Group LG06"/>
</dbReference>
<sequence>MGTFLQKLQWPFLLLDRISDAAASRDFIVVFVYANLIDAICFYFKMEVQLNHTLGRCGDGKCDDCISQESFGRKWSSIKNSVENEKINVGYCMPRLRRGFKAVVARRYGLPKKKPSLFHLHQAVMKKVIGSCGFYSWTDGGNTHLFSFM</sequence>
<reference evidence="2" key="1">
    <citation type="journal article" date="2022" name="Mol. Ecol. Resour.">
        <title>The genomes of chicory, endive, great burdock and yacon provide insights into Asteraceae palaeo-polyploidization history and plant inulin production.</title>
        <authorList>
            <person name="Fan W."/>
            <person name="Wang S."/>
            <person name="Wang H."/>
            <person name="Wang A."/>
            <person name="Jiang F."/>
            <person name="Liu H."/>
            <person name="Zhao H."/>
            <person name="Xu D."/>
            <person name="Zhang Y."/>
        </authorList>
    </citation>
    <scope>NUCLEOTIDE SEQUENCE [LARGE SCALE GENOMIC DNA]</scope>
    <source>
        <strain evidence="2">cv. Yunnan</strain>
    </source>
</reference>